<feature type="transmembrane region" description="Helical" evidence="8">
    <location>
        <begin position="190"/>
        <end position="210"/>
    </location>
</feature>
<dbReference type="Proteomes" id="UP001567538">
    <property type="component" value="Unassembled WGS sequence"/>
</dbReference>
<evidence type="ECO:0000256" key="7">
    <source>
        <dbReference type="SAM" id="MobiDB-lite"/>
    </source>
</evidence>
<gene>
    <name evidence="9" type="ORF">AAHA92_25777</name>
</gene>
<comment type="similarity">
    <text evidence="2">Belongs to the major facilitator superfamily. Proton-dependent oligopeptide transporter (POT/PTR) (TC 2.A.17) family.</text>
</comment>
<evidence type="ECO:0000313" key="9">
    <source>
        <dbReference type="EMBL" id="KAL1541572.1"/>
    </source>
</evidence>
<feature type="transmembrane region" description="Helical" evidence="8">
    <location>
        <begin position="489"/>
        <end position="512"/>
    </location>
</feature>
<evidence type="ECO:0000256" key="1">
    <source>
        <dbReference type="ARBA" id="ARBA00004141"/>
    </source>
</evidence>
<feature type="transmembrane region" description="Helical" evidence="8">
    <location>
        <begin position="532"/>
        <end position="550"/>
    </location>
</feature>
<dbReference type="EMBL" id="JBEAFC010000009">
    <property type="protein sequence ID" value="KAL1541572.1"/>
    <property type="molecule type" value="Genomic_DNA"/>
</dbReference>
<feature type="transmembrane region" description="Helical" evidence="8">
    <location>
        <begin position="334"/>
        <end position="352"/>
    </location>
</feature>
<dbReference type="InterPro" id="IPR000109">
    <property type="entry name" value="POT_fam"/>
</dbReference>
<feature type="transmembrane region" description="Helical" evidence="8">
    <location>
        <begin position="101"/>
        <end position="125"/>
    </location>
</feature>
<keyword evidence="3 8" id="KW-0812">Transmembrane</keyword>
<evidence type="ECO:0000256" key="3">
    <source>
        <dbReference type="ARBA" id="ARBA00022692"/>
    </source>
</evidence>
<organism evidence="9 10">
    <name type="scientific">Salvia divinorum</name>
    <name type="common">Maria pastora</name>
    <name type="synonym">Diviner's sage</name>
    <dbReference type="NCBI Taxonomy" id="28513"/>
    <lineage>
        <taxon>Eukaryota</taxon>
        <taxon>Viridiplantae</taxon>
        <taxon>Streptophyta</taxon>
        <taxon>Embryophyta</taxon>
        <taxon>Tracheophyta</taxon>
        <taxon>Spermatophyta</taxon>
        <taxon>Magnoliopsida</taxon>
        <taxon>eudicotyledons</taxon>
        <taxon>Gunneridae</taxon>
        <taxon>Pentapetalae</taxon>
        <taxon>asterids</taxon>
        <taxon>lamiids</taxon>
        <taxon>Lamiales</taxon>
        <taxon>Lamiaceae</taxon>
        <taxon>Nepetoideae</taxon>
        <taxon>Mentheae</taxon>
        <taxon>Salviinae</taxon>
        <taxon>Salvia</taxon>
        <taxon>Salvia subgen. Calosphace</taxon>
    </lineage>
</organism>
<evidence type="ECO:0000256" key="8">
    <source>
        <dbReference type="SAM" id="Phobius"/>
    </source>
</evidence>
<feature type="transmembrane region" description="Helical" evidence="8">
    <location>
        <begin position="406"/>
        <end position="429"/>
    </location>
</feature>
<proteinExistence type="inferred from homology"/>
<evidence type="ECO:0000256" key="4">
    <source>
        <dbReference type="ARBA" id="ARBA00022989"/>
    </source>
</evidence>
<comment type="similarity">
    <text evidence="6">Belongs to the major facilitator superfamily. Phosphate:H(+) symporter (TC 2.A.1.9) family.</text>
</comment>
<reference evidence="9 10" key="1">
    <citation type="submission" date="2024-06" db="EMBL/GenBank/DDBJ databases">
        <title>A chromosome level genome sequence of Diviner's sage (Salvia divinorum).</title>
        <authorList>
            <person name="Ford S.A."/>
            <person name="Ro D.-K."/>
            <person name="Ness R.W."/>
            <person name="Phillips M.A."/>
        </authorList>
    </citation>
    <scope>NUCLEOTIDE SEQUENCE [LARGE SCALE GENOMIC DNA]</scope>
    <source>
        <strain evidence="9">SAF-2024a</strain>
        <tissue evidence="9">Leaf</tissue>
    </source>
</reference>
<keyword evidence="10" id="KW-1185">Reference proteome</keyword>
<feature type="transmembrane region" description="Helical" evidence="8">
    <location>
        <begin position="216"/>
        <end position="237"/>
    </location>
</feature>
<name>A0ABD1GBU2_SALDI</name>
<dbReference type="PANTHER" id="PTHR11654">
    <property type="entry name" value="OLIGOPEPTIDE TRANSPORTER-RELATED"/>
    <property type="match status" value="1"/>
</dbReference>
<feature type="transmembrane region" description="Helical" evidence="8">
    <location>
        <begin position="372"/>
        <end position="394"/>
    </location>
</feature>
<dbReference type="GO" id="GO:0016020">
    <property type="term" value="C:membrane"/>
    <property type="evidence" value="ECO:0007669"/>
    <property type="project" value="UniProtKB-SubCell"/>
</dbReference>
<feature type="transmembrane region" description="Helical" evidence="8">
    <location>
        <begin position="449"/>
        <end position="468"/>
    </location>
</feature>
<evidence type="ECO:0000256" key="6">
    <source>
        <dbReference type="ARBA" id="ARBA00044504"/>
    </source>
</evidence>
<comment type="caution">
    <text evidence="9">The sequence shown here is derived from an EMBL/GenBank/DDBJ whole genome shotgun (WGS) entry which is preliminary data.</text>
</comment>
<keyword evidence="4 8" id="KW-1133">Transmembrane helix</keyword>
<dbReference type="Pfam" id="PF00854">
    <property type="entry name" value="PTR2"/>
    <property type="match status" value="1"/>
</dbReference>
<dbReference type="CDD" id="cd17416">
    <property type="entry name" value="MFS_NPF1_2"/>
    <property type="match status" value="1"/>
</dbReference>
<evidence type="ECO:0000256" key="2">
    <source>
        <dbReference type="ARBA" id="ARBA00005982"/>
    </source>
</evidence>
<dbReference type="Gene3D" id="1.20.1250.20">
    <property type="entry name" value="MFS general substrate transporter like domains"/>
    <property type="match status" value="1"/>
</dbReference>
<comment type="subcellular location">
    <subcellularLocation>
        <location evidence="1">Membrane</location>
        <topology evidence="1">Multi-pass membrane protein</topology>
    </subcellularLocation>
</comment>
<dbReference type="InterPro" id="IPR036259">
    <property type="entry name" value="MFS_trans_sf"/>
</dbReference>
<dbReference type="AlphaFoldDB" id="A0ABD1GBU2"/>
<keyword evidence="5 8" id="KW-0472">Membrane</keyword>
<sequence>MEKKEEETPVKSPSPKIDHDDEPEINYRGLKVMPFVIGNETFEKLGAIGTLSNLQVYLTTVFNMKRISATSLINIFNGTTNLATLVGAYLSDTYLGRYKTLGYGSIASFLGLLVVSLTAVFQNLHPPHCDQPGGSGCVGADSGQLAFLLLGFGLMVVGAGGIRPCNLAFGADQFNPKTESGKRGVDSFFNWYYFTVTFAEIVSVTLVVYVQSNVSWSIGLAIPAIFMFLSCFLYFVASNMYVKVLPEGSPITSLVQVAVAAAKKRRLASPEQPWISLFRYTPPKSLNSKLPYTDQFRFLDKAAIISEEDKISPEGTPANPWRLCSMQQVEEAKCILRVIPVSLTAVIYHIGAQQQYVVFQALQSDRRLGTTSFHIPAGSYVIFAMLTITLWVPLSDRLMRRLNGRVTVLHRIGAGLFITIVESLVGALVEERRRAAALLSGGGVSPMSAMWLVPQLALGGLAEAFNAIGQLEFYYKQFPENMRSVAGAFFFLGSAASNYAYSFLISTVHRMTAGDSGGNWLPEDLNNGRLDYFYYLVAVLCSFNFCYFLLCANWYRYKATEDNDAAISSPNKLDHHSA</sequence>
<feature type="transmembrane region" description="Helical" evidence="8">
    <location>
        <begin position="145"/>
        <end position="169"/>
    </location>
</feature>
<evidence type="ECO:0000256" key="5">
    <source>
        <dbReference type="ARBA" id="ARBA00023136"/>
    </source>
</evidence>
<evidence type="ECO:0000313" key="10">
    <source>
        <dbReference type="Proteomes" id="UP001567538"/>
    </source>
</evidence>
<feature type="region of interest" description="Disordered" evidence="7">
    <location>
        <begin position="1"/>
        <end position="22"/>
    </location>
</feature>
<accession>A0ABD1GBU2</accession>
<protein>
    <submittedName>
        <fullName evidence="9">Uncharacterized protein</fullName>
    </submittedName>
</protein>
<dbReference type="SUPFAM" id="SSF103473">
    <property type="entry name" value="MFS general substrate transporter"/>
    <property type="match status" value="1"/>
</dbReference>